<sequence>MTRRAEHALVDQVEPSNSAETTGSADLVLRGGSVLVLDAADSRAEAVAVCDGRIVAVGSSQDVEVWIGASTRVIELGGRTLMPGINDSHLHGSWLGARWPHTFFGAPDPEAAAQVSGPLVSDRAGRRAAILRASRLLTELGITSYTEPGIGPGENHGETGCFHSEVIDVYRELAAEGALLQRVTLLTLYGILDGPSDLDVVLAGIREEVRRRAESDPRWLNISGVKIFGDLIPPMRQAWTDHPYDDGTHGDLLISADTIEQKAAGLKAMVRAAHLAGLQLGVHATGDRTIQLVIDTIAEAAAEPGALSSAELAHTVIHGDLATSQQIERMAELGIWLNAQSGVAAQTVGWLAAALGDDVAAEAWRYADALAAGVLVLSSDAPVLGFDWRRGIADAEARIEASGALCDADSRRARLHQLLRAYTAIPAQQDRAAGWKGTVEVGKVADLVVLAEDPFAAGAAGLPEVAVDLTVLDGRVVFERG</sequence>
<keyword evidence="4" id="KW-1185">Reference proteome</keyword>
<dbReference type="AlphaFoldDB" id="A0A6G7XDS8"/>
<dbReference type="RefSeq" id="WP_166289649.1">
    <property type="nucleotide sequence ID" value="NZ_CP049863.1"/>
</dbReference>
<dbReference type="PANTHER" id="PTHR22642:SF2">
    <property type="entry name" value="PROTEIN LONG AFTER FAR-RED 3"/>
    <property type="match status" value="1"/>
</dbReference>
<dbReference type="Gene3D" id="3.20.20.140">
    <property type="entry name" value="Metal-dependent hydrolases"/>
    <property type="match status" value="1"/>
</dbReference>
<evidence type="ECO:0000259" key="2">
    <source>
        <dbReference type="Pfam" id="PF07969"/>
    </source>
</evidence>
<dbReference type="EMBL" id="CP049863">
    <property type="protein sequence ID" value="QIK62599.1"/>
    <property type="molecule type" value="Genomic_DNA"/>
</dbReference>
<accession>A0A6G7XDS8</accession>
<name>A0A6G7XDS8_9MICO</name>
<protein>
    <submittedName>
        <fullName evidence="3">Amidohydrolase family protein</fullName>
    </submittedName>
</protein>
<feature type="compositionally biased region" description="Polar residues" evidence="1">
    <location>
        <begin position="14"/>
        <end position="23"/>
    </location>
</feature>
<evidence type="ECO:0000313" key="3">
    <source>
        <dbReference type="EMBL" id="QIK62599.1"/>
    </source>
</evidence>
<evidence type="ECO:0000256" key="1">
    <source>
        <dbReference type="SAM" id="MobiDB-lite"/>
    </source>
</evidence>
<dbReference type="InterPro" id="IPR013108">
    <property type="entry name" value="Amidohydro_3"/>
</dbReference>
<dbReference type="Gene3D" id="2.30.40.10">
    <property type="entry name" value="Urease, subunit C, domain 1"/>
    <property type="match status" value="1"/>
</dbReference>
<dbReference type="InterPro" id="IPR032466">
    <property type="entry name" value="Metal_Hydrolase"/>
</dbReference>
<dbReference type="SUPFAM" id="SSF51556">
    <property type="entry name" value="Metallo-dependent hydrolases"/>
    <property type="match status" value="1"/>
</dbReference>
<keyword evidence="3" id="KW-0378">Hydrolase</keyword>
<feature type="domain" description="Amidohydrolase 3" evidence="2">
    <location>
        <begin position="126"/>
        <end position="478"/>
    </location>
</feature>
<gene>
    <name evidence="3" type="ORF">G7068_04760</name>
</gene>
<proteinExistence type="predicted"/>
<feature type="region of interest" description="Disordered" evidence="1">
    <location>
        <begin position="1"/>
        <end position="23"/>
    </location>
</feature>
<dbReference type="InterPro" id="IPR011059">
    <property type="entry name" value="Metal-dep_hydrolase_composite"/>
</dbReference>
<reference evidence="3 4" key="1">
    <citation type="submission" date="2020-03" db="EMBL/GenBank/DDBJ databases">
        <title>Leucobacter sp. nov., isolated from beetles.</title>
        <authorList>
            <person name="Hyun D.-W."/>
            <person name="Bae J.-W."/>
        </authorList>
    </citation>
    <scope>NUCLEOTIDE SEQUENCE [LARGE SCALE GENOMIC DNA]</scope>
    <source>
        <strain evidence="3 4">HDW9C</strain>
    </source>
</reference>
<dbReference type="KEGG" id="lvi:G7068_04760"/>
<evidence type="ECO:0000313" key="4">
    <source>
        <dbReference type="Proteomes" id="UP000502677"/>
    </source>
</evidence>
<dbReference type="Proteomes" id="UP000502677">
    <property type="component" value="Chromosome"/>
</dbReference>
<organism evidence="3 4">
    <name type="scientific">Leucobacter viscericola</name>
    <dbReference type="NCBI Taxonomy" id="2714935"/>
    <lineage>
        <taxon>Bacteria</taxon>
        <taxon>Bacillati</taxon>
        <taxon>Actinomycetota</taxon>
        <taxon>Actinomycetes</taxon>
        <taxon>Micrococcales</taxon>
        <taxon>Microbacteriaceae</taxon>
        <taxon>Leucobacter</taxon>
    </lineage>
</organism>
<dbReference type="PANTHER" id="PTHR22642">
    <property type="entry name" value="IMIDAZOLONEPROPIONASE"/>
    <property type="match status" value="1"/>
</dbReference>
<dbReference type="Pfam" id="PF07969">
    <property type="entry name" value="Amidohydro_3"/>
    <property type="match status" value="1"/>
</dbReference>
<dbReference type="GO" id="GO:0016810">
    <property type="term" value="F:hydrolase activity, acting on carbon-nitrogen (but not peptide) bonds"/>
    <property type="evidence" value="ECO:0007669"/>
    <property type="project" value="InterPro"/>
</dbReference>
<dbReference type="SUPFAM" id="SSF51338">
    <property type="entry name" value="Composite domain of metallo-dependent hydrolases"/>
    <property type="match status" value="1"/>
</dbReference>